<reference evidence="1 3" key="1">
    <citation type="journal article" date="2017" name="Nature">
        <title>The sunflower genome provides insights into oil metabolism, flowering and Asterid evolution.</title>
        <authorList>
            <person name="Badouin H."/>
            <person name="Gouzy J."/>
            <person name="Grassa C.J."/>
            <person name="Murat F."/>
            <person name="Staton S.E."/>
            <person name="Cottret L."/>
            <person name="Lelandais-Briere C."/>
            <person name="Owens G.L."/>
            <person name="Carrere S."/>
            <person name="Mayjonade B."/>
            <person name="Legrand L."/>
            <person name="Gill N."/>
            <person name="Kane N.C."/>
            <person name="Bowers J.E."/>
            <person name="Hubner S."/>
            <person name="Bellec A."/>
            <person name="Berard A."/>
            <person name="Berges H."/>
            <person name="Blanchet N."/>
            <person name="Boniface M.C."/>
            <person name="Brunel D."/>
            <person name="Catrice O."/>
            <person name="Chaidir N."/>
            <person name="Claudel C."/>
            <person name="Donnadieu C."/>
            <person name="Faraut T."/>
            <person name="Fievet G."/>
            <person name="Helmstetter N."/>
            <person name="King M."/>
            <person name="Knapp S.J."/>
            <person name="Lai Z."/>
            <person name="Le Paslier M.C."/>
            <person name="Lippi Y."/>
            <person name="Lorenzon L."/>
            <person name="Mandel J.R."/>
            <person name="Marage G."/>
            <person name="Marchand G."/>
            <person name="Marquand E."/>
            <person name="Bret-Mestries E."/>
            <person name="Morien E."/>
            <person name="Nambeesan S."/>
            <person name="Nguyen T."/>
            <person name="Pegot-Espagnet P."/>
            <person name="Pouilly N."/>
            <person name="Raftis F."/>
            <person name="Sallet E."/>
            <person name="Schiex T."/>
            <person name="Thomas J."/>
            <person name="Vandecasteele C."/>
            <person name="Vares D."/>
            <person name="Vear F."/>
            <person name="Vautrin S."/>
            <person name="Crespi M."/>
            <person name="Mangin B."/>
            <person name="Burke J.M."/>
            <person name="Salse J."/>
            <person name="Munos S."/>
            <person name="Vincourt P."/>
            <person name="Rieseberg L.H."/>
            <person name="Langlade N.B."/>
        </authorList>
    </citation>
    <scope>NUCLEOTIDE SEQUENCE [LARGE SCALE GENOMIC DNA]</scope>
    <source>
        <strain evidence="3">cv. SF193</strain>
        <tissue evidence="1">Leaves</tissue>
    </source>
</reference>
<gene>
    <name evidence="2" type="ORF">HannXRQ_Chr16g0504791</name>
    <name evidence="1" type="ORF">HanXRQr2_Chr16g0731291</name>
</gene>
<organism evidence="2 3">
    <name type="scientific">Helianthus annuus</name>
    <name type="common">Common sunflower</name>
    <dbReference type="NCBI Taxonomy" id="4232"/>
    <lineage>
        <taxon>Eukaryota</taxon>
        <taxon>Viridiplantae</taxon>
        <taxon>Streptophyta</taxon>
        <taxon>Embryophyta</taxon>
        <taxon>Tracheophyta</taxon>
        <taxon>Spermatophyta</taxon>
        <taxon>Magnoliopsida</taxon>
        <taxon>eudicotyledons</taxon>
        <taxon>Gunneridae</taxon>
        <taxon>Pentapetalae</taxon>
        <taxon>asterids</taxon>
        <taxon>campanulids</taxon>
        <taxon>Asterales</taxon>
        <taxon>Asteraceae</taxon>
        <taxon>Asteroideae</taxon>
        <taxon>Heliantheae alliance</taxon>
        <taxon>Heliantheae</taxon>
        <taxon>Helianthus</taxon>
    </lineage>
</organism>
<dbReference type="InterPro" id="IPR051831">
    <property type="entry name" value="Bromodomain_contain_prot"/>
</dbReference>
<dbReference type="PANTHER" id="PTHR22881:SF11">
    <property type="entry name" value="BROMODOMAIN-CONTAINING PROTEIN DDB_G0270170-LIKE ISOFORM X1"/>
    <property type="match status" value="1"/>
</dbReference>
<dbReference type="EMBL" id="MNCJ02000331">
    <property type="protein sequence ID" value="KAF5758621.1"/>
    <property type="molecule type" value="Genomic_DNA"/>
</dbReference>
<dbReference type="Proteomes" id="UP000215914">
    <property type="component" value="Chromosome 16"/>
</dbReference>
<evidence type="ECO:0000313" key="1">
    <source>
        <dbReference type="EMBL" id="KAF5758621.1"/>
    </source>
</evidence>
<keyword evidence="3" id="KW-1185">Reference proteome</keyword>
<accession>A0A251S178</accession>
<evidence type="ECO:0000313" key="3">
    <source>
        <dbReference type="Proteomes" id="UP000215914"/>
    </source>
</evidence>
<dbReference type="OrthoDB" id="21449at2759"/>
<dbReference type="AlphaFoldDB" id="A0A251S178"/>
<proteinExistence type="predicted"/>
<reference evidence="2" key="2">
    <citation type="submission" date="2017-02" db="EMBL/GenBank/DDBJ databases">
        <title>Sunflower complete genome.</title>
        <authorList>
            <person name="Langlade N."/>
            <person name="Munos S."/>
        </authorList>
    </citation>
    <scope>NUCLEOTIDE SEQUENCE [LARGE SCALE GENOMIC DNA]</scope>
    <source>
        <tissue evidence="2">Leaves</tissue>
    </source>
</reference>
<reference evidence="1" key="3">
    <citation type="submission" date="2020-06" db="EMBL/GenBank/DDBJ databases">
        <title>Helianthus annuus Genome sequencing and assembly Release 2.</title>
        <authorList>
            <person name="Gouzy J."/>
            <person name="Langlade N."/>
            <person name="Munos S."/>
        </authorList>
    </citation>
    <scope>NUCLEOTIDE SEQUENCE</scope>
    <source>
        <tissue evidence="1">Leaves</tissue>
    </source>
</reference>
<dbReference type="PANTHER" id="PTHR22881">
    <property type="entry name" value="BROMODOMAIN CONTAINING PROTEIN"/>
    <property type="match status" value="1"/>
</dbReference>
<dbReference type="EMBL" id="CM007905">
    <property type="protein sequence ID" value="OTF90911.1"/>
    <property type="molecule type" value="Genomic_DNA"/>
</dbReference>
<name>A0A251S178_HELAN</name>
<sequence length="84" mass="9230">MKSSGGGYWVSETLVVICSFCTGSPLDSRPTTPLPDRNLLVFILDRLQKKDTHAIFSKPVNPNEVFAILLDDPQQILMVNVAVA</sequence>
<dbReference type="InParanoid" id="A0A251S178"/>
<protein>
    <submittedName>
        <fullName evidence="2">Uncharacterized protein</fullName>
    </submittedName>
</protein>
<dbReference type="STRING" id="4232.A0A251S178"/>
<evidence type="ECO:0000313" key="2">
    <source>
        <dbReference type="EMBL" id="OTF90911.1"/>
    </source>
</evidence>
<dbReference type="Gramene" id="mRNA:HanXRQr2_Chr16g0731291">
    <property type="protein sequence ID" value="mRNA:HanXRQr2_Chr16g0731291"/>
    <property type="gene ID" value="HanXRQr2_Chr16g0731291"/>
</dbReference>